<dbReference type="EMBL" id="LXQA010239606">
    <property type="protein sequence ID" value="MCI36996.1"/>
    <property type="molecule type" value="Genomic_DNA"/>
</dbReference>
<accession>A0A392RN71</accession>
<feature type="region of interest" description="Disordered" evidence="1">
    <location>
        <begin position="1"/>
        <end position="64"/>
    </location>
</feature>
<evidence type="ECO:0000313" key="3">
    <source>
        <dbReference type="Proteomes" id="UP000265520"/>
    </source>
</evidence>
<name>A0A392RN71_9FABA</name>
<comment type="caution">
    <text evidence="2">The sequence shown here is derived from an EMBL/GenBank/DDBJ whole genome shotgun (WGS) entry which is preliminary data.</text>
</comment>
<proteinExistence type="predicted"/>
<keyword evidence="3" id="KW-1185">Reference proteome</keyword>
<evidence type="ECO:0000256" key="1">
    <source>
        <dbReference type="SAM" id="MobiDB-lite"/>
    </source>
</evidence>
<protein>
    <submittedName>
        <fullName evidence="2">Uncharacterized protein</fullName>
    </submittedName>
</protein>
<dbReference type="Proteomes" id="UP000265520">
    <property type="component" value="Unassembled WGS sequence"/>
</dbReference>
<feature type="region of interest" description="Disordered" evidence="1">
    <location>
        <begin position="76"/>
        <end position="96"/>
    </location>
</feature>
<dbReference type="AlphaFoldDB" id="A0A392RN71"/>
<feature type="non-terminal residue" evidence="2">
    <location>
        <position position="96"/>
    </location>
</feature>
<feature type="compositionally biased region" description="Basic and acidic residues" evidence="1">
    <location>
        <begin position="21"/>
        <end position="54"/>
    </location>
</feature>
<organism evidence="2 3">
    <name type="scientific">Trifolium medium</name>
    <dbReference type="NCBI Taxonomy" id="97028"/>
    <lineage>
        <taxon>Eukaryota</taxon>
        <taxon>Viridiplantae</taxon>
        <taxon>Streptophyta</taxon>
        <taxon>Embryophyta</taxon>
        <taxon>Tracheophyta</taxon>
        <taxon>Spermatophyta</taxon>
        <taxon>Magnoliopsida</taxon>
        <taxon>eudicotyledons</taxon>
        <taxon>Gunneridae</taxon>
        <taxon>Pentapetalae</taxon>
        <taxon>rosids</taxon>
        <taxon>fabids</taxon>
        <taxon>Fabales</taxon>
        <taxon>Fabaceae</taxon>
        <taxon>Papilionoideae</taxon>
        <taxon>50 kb inversion clade</taxon>
        <taxon>NPAAA clade</taxon>
        <taxon>Hologalegina</taxon>
        <taxon>IRL clade</taxon>
        <taxon>Trifolieae</taxon>
        <taxon>Trifolium</taxon>
    </lineage>
</organism>
<reference evidence="2 3" key="1">
    <citation type="journal article" date="2018" name="Front. Plant Sci.">
        <title>Red Clover (Trifolium pratense) and Zigzag Clover (T. medium) - A Picture of Genomic Similarities and Differences.</title>
        <authorList>
            <person name="Dluhosova J."/>
            <person name="Istvanek J."/>
            <person name="Nedelnik J."/>
            <person name="Repkova J."/>
        </authorList>
    </citation>
    <scope>NUCLEOTIDE SEQUENCE [LARGE SCALE GENOMIC DNA]</scope>
    <source>
        <strain evidence="3">cv. 10/8</strain>
        <tissue evidence="2">Leaf</tissue>
    </source>
</reference>
<evidence type="ECO:0000313" key="2">
    <source>
        <dbReference type="EMBL" id="MCI36996.1"/>
    </source>
</evidence>
<sequence length="96" mass="10820">MWGGLNGADQPAYPALLPGEGLREERAQGETRKSLETPHLERKYEQDTPRRDAPLEGSLPHDISDDACQLGKRIIKDPYLGESGSSHCQLDWRNHR</sequence>